<feature type="compositionally biased region" description="Basic and acidic residues" evidence="1">
    <location>
        <begin position="19"/>
        <end position="38"/>
    </location>
</feature>
<evidence type="ECO:0000313" key="2">
    <source>
        <dbReference type="EMBL" id="PRY62359.1"/>
    </source>
</evidence>
<name>A0A2T0UWR0_9ACTN</name>
<dbReference type="Proteomes" id="UP000238176">
    <property type="component" value="Unassembled WGS sequence"/>
</dbReference>
<gene>
    <name evidence="2" type="ORF">B0I28_101687</name>
</gene>
<feature type="region of interest" description="Disordered" evidence="1">
    <location>
        <begin position="1"/>
        <end position="54"/>
    </location>
</feature>
<reference evidence="2 3" key="1">
    <citation type="submission" date="2018-03" db="EMBL/GenBank/DDBJ databases">
        <title>Genomic Encyclopedia of Type Strains, Phase III (KMG-III): the genomes of soil and plant-associated and newly described type strains.</title>
        <authorList>
            <person name="Whitman W."/>
        </authorList>
    </citation>
    <scope>NUCLEOTIDE SEQUENCE [LARGE SCALE GENOMIC DNA]</scope>
    <source>
        <strain evidence="2 3">CGMCC 4.7067</strain>
    </source>
</reference>
<dbReference type="RefSeq" id="WP_146147954.1">
    <property type="nucleotide sequence ID" value="NZ_PVTJ01000001.1"/>
</dbReference>
<accession>A0A2T0UWR0</accession>
<comment type="caution">
    <text evidence="2">The sequence shown here is derived from an EMBL/GenBank/DDBJ whole genome shotgun (WGS) entry which is preliminary data.</text>
</comment>
<evidence type="ECO:0000313" key="3">
    <source>
        <dbReference type="Proteomes" id="UP000238176"/>
    </source>
</evidence>
<organism evidence="2 3">
    <name type="scientific">Glycomyces artemisiae</name>
    <dbReference type="NCBI Taxonomy" id="1076443"/>
    <lineage>
        <taxon>Bacteria</taxon>
        <taxon>Bacillati</taxon>
        <taxon>Actinomycetota</taxon>
        <taxon>Actinomycetes</taxon>
        <taxon>Glycomycetales</taxon>
        <taxon>Glycomycetaceae</taxon>
        <taxon>Glycomyces</taxon>
    </lineage>
</organism>
<evidence type="ECO:0000256" key="1">
    <source>
        <dbReference type="SAM" id="MobiDB-lite"/>
    </source>
</evidence>
<keyword evidence="3" id="KW-1185">Reference proteome</keyword>
<dbReference type="AlphaFoldDB" id="A0A2T0UWR0"/>
<sequence>MSSGNARTDATESPDEEPNGDRLTEEVLRSGRNARTDKTANPSKPDPLENLFPYFAEEPDMNYYGRGD</sequence>
<dbReference type="EMBL" id="PVTJ01000001">
    <property type="protein sequence ID" value="PRY62359.1"/>
    <property type="molecule type" value="Genomic_DNA"/>
</dbReference>
<proteinExistence type="predicted"/>
<protein>
    <submittedName>
        <fullName evidence="2">Uncharacterized protein</fullName>
    </submittedName>
</protein>